<keyword evidence="4" id="KW-0804">Transcription</keyword>
<dbReference type="EMBL" id="JACXAE010000025">
    <property type="protein sequence ID" value="MBD2771562.1"/>
    <property type="molecule type" value="Genomic_DNA"/>
</dbReference>
<sequence>MDRISAMKSFVRTVETGSFSAVARELETTQPTISKQIAALEEYLDVQLLTRSTRTLSLTDAGERFYEHCQRILEAVAEAEASVGRRQKPSGLLRVNCPVSFGQLQIVPRMKAFLDRYPEIKLDLMMTDRFVDLVEEGVDLAIRIGNSQDSSLITSLIGTTRRVTVGSVSYFEKFGEPQTPNDLINHNCIVYTRLSTGNEWHFQSTQGVVKVNVTGNFQANNSAAVREAVLSGLGIAVSPIWLFSDVVTSGAIKIVLKDYQPTPLSLSAVYRRSRFQPAKVRCFIDFLVDEFQIDAWVSDYGQEPEHT</sequence>
<dbReference type="InterPro" id="IPR036390">
    <property type="entry name" value="WH_DNA-bd_sf"/>
</dbReference>
<evidence type="ECO:0000256" key="2">
    <source>
        <dbReference type="ARBA" id="ARBA00023015"/>
    </source>
</evidence>
<evidence type="ECO:0000256" key="4">
    <source>
        <dbReference type="ARBA" id="ARBA00023163"/>
    </source>
</evidence>
<dbReference type="InterPro" id="IPR000847">
    <property type="entry name" value="LysR_HTH_N"/>
</dbReference>
<name>A0A8J6XJM8_9CYAN</name>
<dbReference type="SUPFAM" id="SSF46785">
    <property type="entry name" value="Winged helix' DNA-binding domain"/>
    <property type="match status" value="1"/>
</dbReference>
<dbReference type="FunFam" id="1.10.10.10:FF:000001">
    <property type="entry name" value="LysR family transcriptional regulator"/>
    <property type="match status" value="1"/>
</dbReference>
<dbReference type="Pfam" id="PF00126">
    <property type="entry name" value="HTH_1"/>
    <property type="match status" value="1"/>
</dbReference>
<dbReference type="InterPro" id="IPR058163">
    <property type="entry name" value="LysR-type_TF_proteobact-type"/>
</dbReference>
<dbReference type="RefSeq" id="WP_190825850.1">
    <property type="nucleotide sequence ID" value="NZ_CAWPPI010000025.1"/>
</dbReference>
<dbReference type="AlphaFoldDB" id="A0A8J6XJM8"/>
<keyword evidence="2" id="KW-0805">Transcription regulation</keyword>
<dbReference type="PANTHER" id="PTHR30537">
    <property type="entry name" value="HTH-TYPE TRANSCRIPTIONAL REGULATOR"/>
    <property type="match status" value="1"/>
</dbReference>
<dbReference type="Gene3D" id="3.40.190.290">
    <property type="match status" value="1"/>
</dbReference>
<dbReference type="Pfam" id="PF03466">
    <property type="entry name" value="LysR_substrate"/>
    <property type="match status" value="1"/>
</dbReference>
<evidence type="ECO:0000313" key="7">
    <source>
        <dbReference type="Proteomes" id="UP000629098"/>
    </source>
</evidence>
<dbReference type="FunFam" id="3.40.190.290:FF:000001">
    <property type="entry name" value="Transcriptional regulator, LysR family"/>
    <property type="match status" value="1"/>
</dbReference>
<dbReference type="InterPro" id="IPR005119">
    <property type="entry name" value="LysR_subst-bd"/>
</dbReference>
<comment type="caution">
    <text evidence="6">The sequence shown here is derived from an EMBL/GenBank/DDBJ whole genome shotgun (WGS) entry which is preliminary data.</text>
</comment>
<proteinExistence type="inferred from homology"/>
<comment type="similarity">
    <text evidence="1">Belongs to the LysR transcriptional regulatory family.</text>
</comment>
<evidence type="ECO:0000313" key="6">
    <source>
        <dbReference type="EMBL" id="MBD2771562.1"/>
    </source>
</evidence>
<dbReference type="InterPro" id="IPR036388">
    <property type="entry name" value="WH-like_DNA-bd_sf"/>
</dbReference>
<dbReference type="CDD" id="cd08422">
    <property type="entry name" value="PBP2_CrgA_like"/>
    <property type="match status" value="1"/>
</dbReference>
<dbReference type="GO" id="GO:0003677">
    <property type="term" value="F:DNA binding"/>
    <property type="evidence" value="ECO:0007669"/>
    <property type="project" value="UniProtKB-KW"/>
</dbReference>
<protein>
    <submittedName>
        <fullName evidence="6">LysR family transcriptional regulator</fullName>
    </submittedName>
</protein>
<dbReference type="Gene3D" id="1.10.10.10">
    <property type="entry name" value="Winged helix-like DNA-binding domain superfamily/Winged helix DNA-binding domain"/>
    <property type="match status" value="1"/>
</dbReference>
<keyword evidence="7" id="KW-1185">Reference proteome</keyword>
<evidence type="ECO:0000256" key="3">
    <source>
        <dbReference type="ARBA" id="ARBA00023125"/>
    </source>
</evidence>
<organism evidence="6 7">
    <name type="scientific">Iningainema tapete BLCC-T55</name>
    <dbReference type="NCBI Taxonomy" id="2748662"/>
    <lineage>
        <taxon>Bacteria</taxon>
        <taxon>Bacillati</taxon>
        <taxon>Cyanobacteriota</taxon>
        <taxon>Cyanophyceae</taxon>
        <taxon>Nostocales</taxon>
        <taxon>Scytonemataceae</taxon>
        <taxon>Iningainema tapete</taxon>
    </lineage>
</organism>
<reference evidence="6" key="1">
    <citation type="submission" date="2020-09" db="EMBL/GenBank/DDBJ databases">
        <title>Iningainema tapete sp. nov. (Scytonemataceae, Cyanobacteria) from greenhouses in central Florida (USA) produces two types of nodularin with biosynthetic potential for microcystin-LR and anabaenopeptins.</title>
        <authorList>
            <person name="Berthold D.E."/>
            <person name="Lefler F.W."/>
            <person name="Huang I.-S."/>
            <person name="Abdulla H."/>
            <person name="Zimba P.V."/>
            <person name="Laughinghouse H.D. IV."/>
        </authorList>
    </citation>
    <scope>NUCLEOTIDE SEQUENCE</scope>
    <source>
        <strain evidence="6">BLCCT55</strain>
    </source>
</reference>
<dbReference type="PRINTS" id="PR00039">
    <property type="entry name" value="HTHLYSR"/>
</dbReference>
<dbReference type="PROSITE" id="PS50931">
    <property type="entry name" value="HTH_LYSR"/>
    <property type="match status" value="1"/>
</dbReference>
<keyword evidence="3" id="KW-0238">DNA-binding</keyword>
<evidence type="ECO:0000256" key="1">
    <source>
        <dbReference type="ARBA" id="ARBA00009437"/>
    </source>
</evidence>
<dbReference type="Proteomes" id="UP000629098">
    <property type="component" value="Unassembled WGS sequence"/>
</dbReference>
<dbReference type="PANTHER" id="PTHR30537:SF80">
    <property type="entry name" value="TRANSCRIPTIONAL REGULATOR"/>
    <property type="match status" value="1"/>
</dbReference>
<feature type="domain" description="HTH lysR-type" evidence="5">
    <location>
        <begin position="1"/>
        <end position="59"/>
    </location>
</feature>
<dbReference type="SUPFAM" id="SSF53850">
    <property type="entry name" value="Periplasmic binding protein-like II"/>
    <property type="match status" value="1"/>
</dbReference>
<dbReference type="GO" id="GO:0003700">
    <property type="term" value="F:DNA-binding transcription factor activity"/>
    <property type="evidence" value="ECO:0007669"/>
    <property type="project" value="InterPro"/>
</dbReference>
<evidence type="ECO:0000259" key="5">
    <source>
        <dbReference type="PROSITE" id="PS50931"/>
    </source>
</evidence>
<accession>A0A8J6XJM8</accession>
<gene>
    <name evidence="6" type="ORF">ICL16_05385</name>
</gene>